<keyword evidence="1" id="KW-0732">Signal</keyword>
<protein>
    <submittedName>
        <fullName evidence="2">Conjugal transfer protein TraF</fullName>
    </submittedName>
</protein>
<proteinExistence type="predicted"/>
<evidence type="ECO:0000313" key="2">
    <source>
        <dbReference type="EMBL" id="ATZ93023.1"/>
    </source>
</evidence>
<dbReference type="RefSeq" id="WP_100848849.1">
    <property type="nucleotide sequence ID" value="NZ_BMJF01000003.1"/>
</dbReference>
<evidence type="ECO:0000256" key="1">
    <source>
        <dbReference type="SAM" id="SignalP"/>
    </source>
</evidence>
<sequence>MKLSLITRSFIVAGFTAVASSSYAAGTWSDARNDAMGGTGVASSHYSSAALVNPALLTKFNSHDHVSLILPSVSATVSNPDKIEDKFDTVKNSWDSYKQATAFNTNTTASAQNLKNAFQDISGKGGSADAAVSTAIAVPNATLPFAFTAKAWGVASAKATVTDNDLAYLDSVIAGRTPTTADLNSLTSRADGVGAIVTEYGISAAKSLTLAGKTVSVGMTPKLQQVYIYNYNVGINNYSSSDFRNGEFKNSQSGANVDVGVAMDLTPDWTVGLVGQNLVARSIDSKEVNGIKRTFEIRPQATVGTAWTNGTVTLATDVDLTPASGFSGEKKNQYASLGAELNAWNWAQLRAGYRANLKDSDKSVITAGVGLSPFSLVHLDLTGMVGTSSNTYGAAAKLSFTF</sequence>
<feature type="chain" id="PRO_5014765511" evidence="1">
    <location>
        <begin position="25"/>
        <end position="402"/>
    </location>
</feature>
<reference evidence="3" key="1">
    <citation type="journal article" date="2018" name="Genome Announc.">
        <title>Complete genome sequence of a Dickeya fangzhongdai type strain causing bleeding canker of pear tree trunks.</title>
        <authorList>
            <person name="Zhao Y."/>
            <person name="Tian Y."/>
            <person name="Li X."/>
            <person name="Hu B."/>
        </authorList>
    </citation>
    <scope>NUCLEOTIDE SEQUENCE [LARGE SCALE GENOMIC DNA]</scope>
    <source>
        <strain evidence="3">DSM 101947</strain>
    </source>
</reference>
<dbReference type="GeneID" id="66563297"/>
<dbReference type="AlphaFoldDB" id="A0A2K8QHN7"/>
<keyword evidence="3" id="KW-1185">Reference proteome</keyword>
<organism evidence="2 3">
    <name type="scientific">Dickeya fangzhongdai</name>
    <dbReference type="NCBI Taxonomy" id="1778540"/>
    <lineage>
        <taxon>Bacteria</taxon>
        <taxon>Pseudomonadati</taxon>
        <taxon>Pseudomonadota</taxon>
        <taxon>Gammaproteobacteria</taxon>
        <taxon>Enterobacterales</taxon>
        <taxon>Pectobacteriaceae</taxon>
        <taxon>Dickeya</taxon>
    </lineage>
</organism>
<dbReference type="Gene3D" id="2.40.160.60">
    <property type="entry name" value="Outer membrane protein transport protein (OMPP1/FadL/TodX)"/>
    <property type="match status" value="1"/>
</dbReference>
<dbReference type="Proteomes" id="UP000231901">
    <property type="component" value="Chromosome"/>
</dbReference>
<gene>
    <name evidence="2" type="ORF">CVE23_02940</name>
</gene>
<dbReference type="InterPro" id="IPR032811">
    <property type="entry name" value="Put_conjugal_transfer"/>
</dbReference>
<dbReference type="EMBL" id="CP025003">
    <property type="protein sequence ID" value="ATZ93023.1"/>
    <property type="molecule type" value="Genomic_DNA"/>
</dbReference>
<accession>A0A2K8QHN7</accession>
<evidence type="ECO:0000313" key="3">
    <source>
        <dbReference type="Proteomes" id="UP000231901"/>
    </source>
</evidence>
<dbReference type="KEGG" id="dfn:CVE23_02940"/>
<name>A0A2K8QHN7_9GAMM</name>
<dbReference type="Pfam" id="PF13729">
    <property type="entry name" value="TraF_2"/>
    <property type="match status" value="1"/>
</dbReference>
<feature type="signal peptide" evidence="1">
    <location>
        <begin position="1"/>
        <end position="24"/>
    </location>
</feature>